<organism evidence="1 2">
    <name type="scientific">Streptomyces siamensis</name>
    <dbReference type="NCBI Taxonomy" id="1274986"/>
    <lineage>
        <taxon>Bacteria</taxon>
        <taxon>Bacillati</taxon>
        <taxon>Actinomycetota</taxon>
        <taxon>Actinomycetes</taxon>
        <taxon>Kitasatosporales</taxon>
        <taxon>Streptomycetaceae</taxon>
        <taxon>Streptomyces</taxon>
    </lineage>
</organism>
<comment type="caution">
    <text evidence="1">The sequence shown here is derived from an EMBL/GenBank/DDBJ whole genome shotgun (WGS) entry which is preliminary data.</text>
</comment>
<evidence type="ECO:0000313" key="1">
    <source>
        <dbReference type="EMBL" id="GAA5029045.1"/>
    </source>
</evidence>
<protein>
    <submittedName>
        <fullName evidence="1">Uncharacterized protein</fullName>
    </submittedName>
</protein>
<gene>
    <name evidence="1" type="ORF">GCM10023335_67560</name>
</gene>
<dbReference type="EMBL" id="BAABKB010000031">
    <property type="protein sequence ID" value="GAA5029045.1"/>
    <property type="molecule type" value="Genomic_DNA"/>
</dbReference>
<reference evidence="2" key="1">
    <citation type="journal article" date="2019" name="Int. J. Syst. Evol. Microbiol.">
        <title>The Global Catalogue of Microorganisms (GCM) 10K type strain sequencing project: providing services to taxonomists for standard genome sequencing and annotation.</title>
        <authorList>
            <consortium name="The Broad Institute Genomics Platform"/>
            <consortium name="The Broad Institute Genome Sequencing Center for Infectious Disease"/>
            <person name="Wu L."/>
            <person name="Ma J."/>
        </authorList>
    </citation>
    <scope>NUCLEOTIDE SEQUENCE [LARGE SCALE GENOMIC DNA]</scope>
    <source>
        <strain evidence="2">JCM 18409</strain>
    </source>
</reference>
<keyword evidence="2" id="KW-1185">Reference proteome</keyword>
<name>A0ABP9JE05_9ACTN</name>
<evidence type="ECO:0000313" key="2">
    <source>
        <dbReference type="Proteomes" id="UP001501759"/>
    </source>
</evidence>
<dbReference type="Proteomes" id="UP001501759">
    <property type="component" value="Unassembled WGS sequence"/>
</dbReference>
<accession>A0ABP9JE05</accession>
<proteinExistence type="predicted"/>
<sequence length="155" mass="15563">MAQPAHAAQAVQAVHTRTAVLALHGTFLELGAGAEPIDITGSLRVTVVTRSAAGGGGTAHIVSSLSRTTGIGQTSGATYRFIGADVDDVAYPPGPIAPLPVNPTFLKFWPPGPIVPPNPIVPPHPIQPVSVAVTLAADGAINAITASIDDGGIDN</sequence>